<gene>
    <name evidence="1" type="ordered locus">Veis_3661</name>
</gene>
<dbReference type="EMBL" id="CP000542">
    <property type="protein sequence ID" value="ABM59377.1"/>
    <property type="molecule type" value="Genomic_DNA"/>
</dbReference>
<dbReference type="Pfam" id="PF13289">
    <property type="entry name" value="SIR2_2"/>
    <property type="match status" value="1"/>
</dbReference>
<dbReference type="NCBIfam" id="NF041818">
    <property type="entry name" value="Dsr1"/>
    <property type="match status" value="1"/>
</dbReference>
<reference evidence="2" key="1">
    <citation type="submission" date="2006-12" db="EMBL/GenBank/DDBJ databases">
        <title>Complete sequence of chromosome 1 of Verminephrobacter eiseniae EF01-2.</title>
        <authorList>
            <person name="Copeland A."/>
            <person name="Lucas S."/>
            <person name="Lapidus A."/>
            <person name="Barry K."/>
            <person name="Detter J.C."/>
            <person name="Glavina del Rio T."/>
            <person name="Dalin E."/>
            <person name="Tice H."/>
            <person name="Pitluck S."/>
            <person name="Chertkov O."/>
            <person name="Brettin T."/>
            <person name="Bruce D."/>
            <person name="Han C."/>
            <person name="Tapia R."/>
            <person name="Gilna P."/>
            <person name="Schmutz J."/>
            <person name="Larimer F."/>
            <person name="Land M."/>
            <person name="Hauser L."/>
            <person name="Kyrpides N."/>
            <person name="Kim E."/>
            <person name="Stahl D."/>
            <person name="Richardson P."/>
        </authorList>
    </citation>
    <scope>NUCLEOTIDE SEQUENCE [LARGE SCALE GENOMIC DNA]</scope>
    <source>
        <strain evidence="2">EF01-2</strain>
    </source>
</reference>
<dbReference type="eggNOG" id="COG0846">
    <property type="taxonomic scope" value="Bacteria"/>
</dbReference>
<dbReference type="KEGG" id="vei:Veis_3661"/>
<dbReference type="OrthoDB" id="2077946at2"/>
<protein>
    <submittedName>
        <fullName evidence="1">Uncharacterized protein</fullName>
    </submittedName>
</protein>
<dbReference type="SUPFAM" id="SSF52467">
    <property type="entry name" value="DHS-like NAD/FAD-binding domain"/>
    <property type="match status" value="1"/>
</dbReference>
<dbReference type="Proteomes" id="UP000000374">
    <property type="component" value="Chromosome"/>
</dbReference>
<sequence>MQFISNGPDIPEALLQAHEDGRVVFFCGAGISYPAELQGFEWLVDGIYQRLGTAREPIEEDAFERKQFDVTLNLLERRIPGQRDAVLQALAQALQPKLDLEGATDTHTALLQLARSREGELRLVTTNFDRIFEHAAKRSKQPHSVHAAPMLPIPKDSHWNGLVYLHGLLPDKPDDSALHRLVLTSGDFGRAYLTERWAARFVSELFRNYVVCFVGYSINDPVLRYMMDALAADRMLGEETPQAYALGDYESDDQKGKTIEWEAKGVTPILYKVPAGDSGHSALHQTLKAWAATYRDGVLGKERIVLAATLAGPSASTQQDDFAGRMLWALSDESGLPAKRFAELDPVPPLEWLTAFSEERFQHGDLSRFGIPARAPIDPKLRFSLTRRPTPYSHAPWMVLVGRRFGSEWDEVMLQIAHWLTRHLDDPRLIHWLLERGGQLHDRWHGLLEGRLDHLASLERDGKTRELDEIRAHAPNAIPRPMMRTLWRLLLAGRVKSPSPNSLDLYNWKDRFERDGLSATLRLELRKLLAPMIALEWSFRRGDENAAVESPGGLNQPPNQKLVLAADHAHDALQDLADDEHWQQALPALLDEFQQLLCDALGLLREIGEATDRSDRSHWHLPSISSHWQNRGSHDWVTLIELLRDAWLKVRPVDPARATRVAQAWFELPYPAFKRLAFFAASQDGCIAPEQWVDWLLADRAWWLWHEGTQREVLRLLVLQGRHISSVQDRFEAAILLGPPREVYEDELKPERWQNQAECEQWLHQEVERSVWLRLAKLQESGLGLGDAARERLAELSAAHPQWQLDANERDEFPHWISATGDPDYEERRHIDVAPRKRRELVQWLKQPPAESRPFYGFYEDTWHETCRTRFFHSLLALCDLAQEKIWPSGHWRRALQVWSEEKQVQRSWRYAAPLVQTMPDDALNEIADGVTWWLRNVSQSITRHESILLNLCHRVLELPLEPGSDNNSETIKQPLIKAINHPIGHVTQALLNLWLKRAPNDNDGLPADIKPFFTQICNTQVDRLRHGRVLLASRSIVLFRADRSWTEQHLLPLFRWTDNPVQAKAAWEGFLQSPRLYWPLLIAFKPQFLETAHHYDEMGDQINRQFVTLLTYAALEPIEEYTAQEFQSAIMALPQEGRQEVAQVLVRALKGAGEQRENYWRNRILPFWQNIWPKRRNLASSHIADSLARMSIAAGGEFPTALDTIKDWLQPIEYPHYVVHQLHGSGLCRRFPKEALDLLHIVIRSQQSRDHELEKCLNEIKQAAPELERDPRYQQLRAYLL</sequence>
<dbReference type="RefSeq" id="WP_011811367.1">
    <property type="nucleotide sequence ID" value="NC_008786.1"/>
</dbReference>
<dbReference type="STRING" id="391735.Veis_3661"/>
<dbReference type="HOGENOM" id="CLU_267953_0_0_4"/>
<dbReference type="Gene3D" id="3.40.50.1220">
    <property type="entry name" value="TPP-binding domain"/>
    <property type="match status" value="1"/>
</dbReference>
<organism evidence="1 2">
    <name type="scientific">Verminephrobacter eiseniae (strain EF01-2)</name>
    <dbReference type="NCBI Taxonomy" id="391735"/>
    <lineage>
        <taxon>Bacteria</taxon>
        <taxon>Pseudomonadati</taxon>
        <taxon>Pseudomonadota</taxon>
        <taxon>Betaproteobacteria</taxon>
        <taxon>Burkholderiales</taxon>
        <taxon>Comamonadaceae</taxon>
        <taxon>Verminephrobacter</taxon>
    </lineage>
</organism>
<evidence type="ECO:0000313" key="2">
    <source>
        <dbReference type="Proteomes" id="UP000000374"/>
    </source>
</evidence>
<proteinExistence type="predicted"/>
<keyword evidence="2" id="KW-1185">Reference proteome</keyword>
<accession>A1WP20</accession>
<name>A1WP20_VEREI</name>
<dbReference type="InterPro" id="IPR029035">
    <property type="entry name" value="DHS-like_NAD/FAD-binding_dom"/>
</dbReference>
<dbReference type="GeneID" id="76462057"/>
<evidence type="ECO:0000313" key="1">
    <source>
        <dbReference type="EMBL" id="ABM59377.1"/>
    </source>
</evidence>